<accession>A0AAJ0EBL2</accession>
<gene>
    <name evidence="2" type="ORF">BDP81DRAFT_454196</name>
</gene>
<evidence type="ECO:0000256" key="1">
    <source>
        <dbReference type="SAM" id="MobiDB-lite"/>
    </source>
</evidence>
<sequence length="669" mass="74918">MSRRSAETMNIPRGVDVVNPNYIHPHLVMIADVNALPLDLITQFSFLLMGTGHLFSGKPSTRSPSPPEDEDEKTLCARPYNDWAPAPYNTYSIRADSFLNRAMTAVSGFGDMLEIVTSTSTECDRDLHHMKTRLLSGAPPMSIARWRQRGLHELDNIQRACQHLCAVVDAFEYLNLPHNEARMRKACNSVWNAGHDFGKALNAYRREKGRGSPVPVTALWEEYIVDFFDTVAARAHAWVMARIGELKEALLLQLRQTTPVSDGPASAAQMEILDRFHDLTEITNKADTKIMVPLWGYTLRTLTSASAAPRLRDDWNGYNGREAMTAYPYDMRFRSRIYGIRCRYLSRAAQVQRAMENVRLGREVLPMSDPTGLEATCRAQMREYEQARRELRGGSCEEGVARRELRGAVPGVGDEPWIAGVKGIMRTAAHQPFRVWGFIGYRVSYGHSDEEWKAFLGKFRDDVTAWGEGVDGAGDVKPMCKVRWIDGREHGIPEGDVEAAKRHYGEYCKSPACEGFMTISGGVFLVADKASMDSYLHPVKDDAEPIIPRGDLGPFVLVAKPDAEDSEARAPSSGSRGPHRDIDAAGRPTIRRDWKFDGTVRVLGTVLFDDVWALLSRNSVKLPDLAQMAQVHPRQVYVGPSVPLERDGWRTAGEMGLTVFKSFEKWKNS</sequence>
<proteinExistence type="predicted"/>
<feature type="region of interest" description="Disordered" evidence="1">
    <location>
        <begin position="563"/>
        <end position="584"/>
    </location>
</feature>
<keyword evidence="3" id="KW-1185">Reference proteome</keyword>
<dbReference type="Proteomes" id="UP001243989">
    <property type="component" value="Unassembled WGS sequence"/>
</dbReference>
<dbReference type="RefSeq" id="XP_060439742.1">
    <property type="nucleotide sequence ID" value="XM_060592912.1"/>
</dbReference>
<comment type="caution">
    <text evidence="2">The sequence shown here is derived from an EMBL/GenBank/DDBJ whole genome shotgun (WGS) entry which is preliminary data.</text>
</comment>
<name>A0AAJ0EBL2_9PEZI</name>
<dbReference type="GeneID" id="85477774"/>
<evidence type="ECO:0000313" key="3">
    <source>
        <dbReference type="Proteomes" id="UP001243989"/>
    </source>
</evidence>
<dbReference type="AlphaFoldDB" id="A0AAJ0EBL2"/>
<reference evidence="2" key="1">
    <citation type="submission" date="2021-06" db="EMBL/GenBank/DDBJ databases">
        <title>Comparative genomics, transcriptomics and evolutionary studies reveal genomic signatures of adaptation to plant cell wall in hemibiotrophic fungi.</title>
        <authorList>
            <consortium name="DOE Joint Genome Institute"/>
            <person name="Baroncelli R."/>
            <person name="Diaz J.F."/>
            <person name="Benocci T."/>
            <person name="Peng M."/>
            <person name="Battaglia E."/>
            <person name="Haridas S."/>
            <person name="Andreopoulos W."/>
            <person name="Labutti K."/>
            <person name="Pangilinan J."/>
            <person name="Floch G.L."/>
            <person name="Makela M.R."/>
            <person name="Henrissat B."/>
            <person name="Grigoriev I.V."/>
            <person name="Crouch J.A."/>
            <person name="De Vries R.P."/>
            <person name="Sukno S.A."/>
            <person name="Thon M.R."/>
        </authorList>
    </citation>
    <scope>NUCLEOTIDE SEQUENCE</scope>
    <source>
        <strain evidence="2">CBS 102054</strain>
    </source>
</reference>
<organism evidence="2 3">
    <name type="scientific">Colletotrichum phormii</name>
    <dbReference type="NCBI Taxonomy" id="359342"/>
    <lineage>
        <taxon>Eukaryota</taxon>
        <taxon>Fungi</taxon>
        <taxon>Dikarya</taxon>
        <taxon>Ascomycota</taxon>
        <taxon>Pezizomycotina</taxon>
        <taxon>Sordariomycetes</taxon>
        <taxon>Hypocreomycetidae</taxon>
        <taxon>Glomerellales</taxon>
        <taxon>Glomerellaceae</taxon>
        <taxon>Colletotrichum</taxon>
        <taxon>Colletotrichum acutatum species complex</taxon>
    </lineage>
</organism>
<dbReference type="EMBL" id="JAHMHQ010000027">
    <property type="protein sequence ID" value="KAK1623747.1"/>
    <property type="molecule type" value="Genomic_DNA"/>
</dbReference>
<evidence type="ECO:0000313" key="2">
    <source>
        <dbReference type="EMBL" id="KAK1623747.1"/>
    </source>
</evidence>
<protein>
    <submittedName>
        <fullName evidence="2">Uncharacterized protein</fullName>
    </submittedName>
</protein>